<evidence type="ECO:0000256" key="6">
    <source>
        <dbReference type="ARBA" id="ARBA00023134"/>
    </source>
</evidence>
<dbReference type="PANTHER" id="PTHR19136">
    <property type="entry name" value="MOLYBDENUM COFACTOR GUANYLYLTRANSFERASE"/>
    <property type="match status" value="1"/>
</dbReference>
<dbReference type="EMBL" id="QOVG01000002">
    <property type="protein sequence ID" value="NDK38149.1"/>
    <property type="molecule type" value="Genomic_DNA"/>
</dbReference>
<name>A0ABX0A9E4_9GAMM</name>
<keyword evidence="10" id="KW-0548">Nucleotidyltransferase</keyword>
<comment type="similarity">
    <text evidence="8">Belongs to the MobA family.</text>
</comment>
<evidence type="ECO:0000313" key="10">
    <source>
        <dbReference type="EMBL" id="NDK38149.1"/>
    </source>
</evidence>
<keyword evidence="7 8" id="KW-0501">Molybdenum cofactor biosynthesis</keyword>
<keyword evidence="4 8" id="KW-0547">Nucleotide-binding</keyword>
<evidence type="ECO:0000256" key="8">
    <source>
        <dbReference type="HAMAP-Rule" id="MF_00316"/>
    </source>
</evidence>
<comment type="domain">
    <text evidence="8">The N-terminal domain determines nucleotide recognition and specific binding, while the C-terminal domain determines the specific binding to the target protein.</text>
</comment>
<feature type="domain" description="MobA-like NTP transferase" evidence="9">
    <location>
        <begin position="6"/>
        <end position="160"/>
    </location>
</feature>
<comment type="function">
    <text evidence="8">Transfers a GMP moiety from GTP to Mo-molybdopterin (Mo-MPT) cofactor (Moco or molybdenum cofactor) to form Mo-molybdopterin guanine dinucleotide (Mo-MGD) cofactor.</text>
</comment>
<keyword evidence="1 8" id="KW-0963">Cytoplasm</keyword>
<evidence type="ECO:0000256" key="5">
    <source>
        <dbReference type="ARBA" id="ARBA00022842"/>
    </source>
</evidence>
<evidence type="ECO:0000256" key="3">
    <source>
        <dbReference type="ARBA" id="ARBA00022723"/>
    </source>
</evidence>
<evidence type="ECO:0000256" key="2">
    <source>
        <dbReference type="ARBA" id="ARBA00022679"/>
    </source>
</evidence>
<dbReference type="InterPro" id="IPR029044">
    <property type="entry name" value="Nucleotide-diphossugar_trans"/>
</dbReference>
<evidence type="ECO:0000259" key="9">
    <source>
        <dbReference type="Pfam" id="PF12804"/>
    </source>
</evidence>
<keyword evidence="2 8" id="KW-0808">Transferase</keyword>
<evidence type="ECO:0000256" key="1">
    <source>
        <dbReference type="ARBA" id="ARBA00022490"/>
    </source>
</evidence>
<evidence type="ECO:0000313" key="11">
    <source>
        <dbReference type="Proteomes" id="UP001429354"/>
    </source>
</evidence>
<comment type="caution">
    <text evidence="10">The sequence shown here is derived from an EMBL/GenBank/DDBJ whole genome shotgun (WGS) entry which is preliminary data.</text>
</comment>
<feature type="binding site" evidence="8">
    <location>
        <position position="97"/>
    </location>
    <ligand>
        <name>GTP</name>
        <dbReference type="ChEBI" id="CHEBI:37565"/>
    </ligand>
</feature>
<dbReference type="EC" id="2.7.7.77" evidence="8"/>
<feature type="binding site" evidence="8">
    <location>
        <begin position="9"/>
        <end position="11"/>
    </location>
    <ligand>
        <name>GTP</name>
        <dbReference type="ChEBI" id="CHEBI:37565"/>
    </ligand>
</feature>
<dbReference type="PANTHER" id="PTHR19136:SF81">
    <property type="entry name" value="MOLYBDENUM COFACTOR GUANYLYLTRANSFERASE"/>
    <property type="match status" value="1"/>
</dbReference>
<dbReference type="Gene3D" id="3.90.550.10">
    <property type="entry name" value="Spore Coat Polysaccharide Biosynthesis Protein SpsA, Chain A"/>
    <property type="match status" value="1"/>
</dbReference>
<reference evidence="10 11" key="1">
    <citation type="submission" date="2018-07" db="EMBL/GenBank/DDBJ databases">
        <title>Whole genome Sequencing of Pseudoxanthomonas gei KCTC 32298 (T).</title>
        <authorList>
            <person name="Kumar S."/>
            <person name="Bansal K."/>
            <person name="Kaur A."/>
            <person name="Patil P."/>
            <person name="Sharma S."/>
            <person name="Patil P.B."/>
        </authorList>
    </citation>
    <scope>NUCLEOTIDE SEQUENCE [LARGE SCALE GENOMIC DNA]</scope>
    <source>
        <strain evidence="10 11">KCTC 32298</strain>
    </source>
</reference>
<feature type="binding site" evidence="8">
    <location>
        <position position="97"/>
    </location>
    <ligand>
        <name>Mg(2+)</name>
        <dbReference type="ChEBI" id="CHEBI:18420"/>
    </ligand>
</feature>
<gene>
    <name evidence="8" type="primary">mobA</name>
    <name evidence="10" type="ORF">DT603_04760</name>
</gene>
<dbReference type="InterPro" id="IPR013482">
    <property type="entry name" value="Molybde_CF_guanTrfase"/>
</dbReference>
<feature type="binding site" evidence="8">
    <location>
        <position position="68"/>
    </location>
    <ligand>
        <name>GTP</name>
        <dbReference type="ChEBI" id="CHEBI:37565"/>
    </ligand>
</feature>
<dbReference type="Pfam" id="PF12804">
    <property type="entry name" value="NTP_transf_3"/>
    <property type="match status" value="1"/>
</dbReference>
<protein>
    <recommendedName>
        <fullName evidence="8">Molybdenum cofactor guanylyltransferase</fullName>
        <shortName evidence="8">MoCo guanylyltransferase</shortName>
        <ecNumber evidence="8">2.7.7.77</ecNumber>
    </recommendedName>
    <alternativeName>
        <fullName evidence="8">GTP:molybdopterin guanylyltransferase</fullName>
    </alternativeName>
    <alternativeName>
        <fullName evidence="8">Mo-MPT guanylyltransferase</fullName>
    </alternativeName>
    <alternativeName>
        <fullName evidence="8">Molybdopterin guanylyltransferase</fullName>
    </alternativeName>
    <alternativeName>
        <fullName evidence="8">Molybdopterin-guanine dinucleotide synthase</fullName>
        <shortName evidence="8">MGD synthase</shortName>
    </alternativeName>
</protein>
<dbReference type="HAMAP" id="MF_00316">
    <property type="entry name" value="MobA"/>
    <property type="match status" value="1"/>
</dbReference>
<evidence type="ECO:0000256" key="4">
    <source>
        <dbReference type="ARBA" id="ARBA00022741"/>
    </source>
</evidence>
<feature type="binding site" evidence="8">
    <location>
        <position position="21"/>
    </location>
    <ligand>
        <name>GTP</name>
        <dbReference type="ChEBI" id="CHEBI:37565"/>
    </ligand>
</feature>
<keyword evidence="5 8" id="KW-0460">Magnesium</keyword>
<dbReference type="SUPFAM" id="SSF53448">
    <property type="entry name" value="Nucleotide-diphospho-sugar transferases"/>
    <property type="match status" value="1"/>
</dbReference>
<comment type="catalytic activity">
    <reaction evidence="8">
        <text>Mo-molybdopterin + GTP + H(+) = Mo-molybdopterin guanine dinucleotide + diphosphate</text>
        <dbReference type="Rhea" id="RHEA:34243"/>
        <dbReference type="ChEBI" id="CHEBI:15378"/>
        <dbReference type="ChEBI" id="CHEBI:33019"/>
        <dbReference type="ChEBI" id="CHEBI:37565"/>
        <dbReference type="ChEBI" id="CHEBI:71302"/>
        <dbReference type="ChEBI" id="CHEBI:71310"/>
        <dbReference type="EC" id="2.7.7.77"/>
    </reaction>
</comment>
<keyword evidence="11" id="KW-1185">Reference proteome</keyword>
<comment type="cofactor">
    <cofactor evidence="8">
        <name>Mg(2+)</name>
        <dbReference type="ChEBI" id="CHEBI:18420"/>
    </cofactor>
</comment>
<evidence type="ECO:0000256" key="7">
    <source>
        <dbReference type="ARBA" id="ARBA00023150"/>
    </source>
</evidence>
<keyword evidence="3 8" id="KW-0479">Metal-binding</keyword>
<organism evidence="10 11">
    <name type="scientific">Pseudoxanthomonas gei</name>
    <dbReference type="NCBI Taxonomy" id="1383030"/>
    <lineage>
        <taxon>Bacteria</taxon>
        <taxon>Pseudomonadati</taxon>
        <taxon>Pseudomonadota</taxon>
        <taxon>Gammaproteobacteria</taxon>
        <taxon>Lysobacterales</taxon>
        <taxon>Lysobacteraceae</taxon>
        <taxon>Pseudoxanthomonas</taxon>
    </lineage>
</organism>
<comment type="subcellular location">
    <subcellularLocation>
        <location evidence="8">Cytoplasm</location>
    </subcellularLocation>
</comment>
<comment type="subunit">
    <text evidence="8">Monomer.</text>
</comment>
<comment type="caution">
    <text evidence="8">Lacks conserved residue(s) required for the propagation of feature annotation.</text>
</comment>
<keyword evidence="6 8" id="KW-0342">GTP-binding</keyword>
<dbReference type="GO" id="GO:0016779">
    <property type="term" value="F:nucleotidyltransferase activity"/>
    <property type="evidence" value="ECO:0007669"/>
    <property type="project" value="UniProtKB-KW"/>
</dbReference>
<proteinExistence type="inferred from homology"/>
<sequence length="199" mass="21002">MPVLHGLVLTGGHSMRMGEDKALIAYGDGPQVLATWQRLMPSVQECFVSLRADQREEPVRNALPALVDAVDGIGAAAGLLAAHAARPEAAWLVVACDLPLLQPSTLAALVRARDGRHAAIAYRCEEDGQPEPLCAVWEPAALQALARESGSGRHGLRNALALVATLLLAAPADGSLRNINTPQERADLALRPPPLEKGD</sequence>
<dbReference type="Proteomes" id="UP001429354">
    <property type="component" value="Unassembled WGS sequence"/>
</dbReference>
<dbReference type="InterPro" id="IPR025877">
    <property type="entry name" value="MobA-like_NTP_Trfase"/>
</dbReference>
<accession>A0ABX0A9E4</accession>